<dbReference type="InterPro" id="IPR023214">
    <property type="entry name" value="HAD_sf"/>
</dbReference>
<sequence>MKAIKGVLFDLDNTLLDRTETFRRFTEELAGAYWGHIGAEEREELVKKVILLDEDGYRNKEELFSELTETMPWQKVPSLEELMAFYRREYVRKAVLMKDALSVLDGFRTRYKVGLVTNGRTDIQYGKLDQTGLRHRFDAILVSEEAGLRKPDPAIFLRAASLLRLTPEECVFVGDHPVNDIAGAAEAGMQTAWLRVNQPWRDEIRTAPGAVLTELKELCRLL</sequence>
<evidence type="ECO:0000313" key="5">
    <source>
        <dbReference type="EMBL" id="WNQ12014.1"/>
    </source>
</evidence>
<accession>A0AA96RIB6</accession>
<dbReference type="PANTHER" id="PTHR46470:SF2">
    <property type="entry name" value="GLYCERALDEHYDE 3-PHOSPHATE PHOSPHATASE"/>
    <property type="match status" value="1"/>
</dbReference>
<keyword evidence="3 5" id="KW-0378">Hydrolase</keyword>
<evidence type="ECO:0000256" key="4">
    <source>
        <dbReference type="ARBA" id="ARBA00022842"/>
    </source>
</evidence>
<dbReference type="EMBL" id="CP130318">
    <property type="protein sequence ID" value="WNQ12014.1"/>
    <property type="molecule type" value="Genomic_DNA"/>
</dbReference>
<protein>
    <submittedName>
        <fullName evidence="5">HAD family hydrolase</fullName>
        <ecNumber evidence="5">3.1.3.-</ecNumber>
    </submittedName>
</protein>
<reference evidence="5 6" key="1">
    <citation type="submission" date="2022-02" db="EMBL/GenBank/DDBJ databases">
        <title>Paenibacillus sp. MBLB1776 Whole Genome Shotgun Sequencing.</title>
        <authorList>
            <person name="Hwang C.Y."/>
            <person name="Cho E.-S."/>
            <person name="Seo M.-J."/>
        </authorList>
    </citation>
    <scope>NUCLEOTIDE SEQUENCE [LARGE SCALE GENOMIC DNA]</scope>
    <source>
        <strain evidence="5 6">MBLB1776</strain>
    </source>
</reference>
<dbReference type="Gene3D" id="1.20.120.710">
    <property type="entry name" value="Haloacid dehalogenase hydrolase-like domain"/>
    <property type="match status" value="1"/>
</dbReference>
<evidence type="ECO:0000313" key="6">
    <source>
        <dbReference type="Proteomes" id="UP001305702"/>
    </source>
</evidence>
<dbReference type="SFLD" id="SFLDG01129">
    <property type="entry name" value="C1.5:_HAD__Beta-PGM__Phosphata"/>
    <property type="match status" value="1"/>
</dbReference>
<dbReference type="Pfam" id="PF00702">
    <property type="entry name" value="Hydrolase"/>
    <property type="match status" value="1"/>
</dbReference>
<evidence type="ECO:0000256" key="3">
    <source>
        <dbReference type="ARBA" id="ARBA00022801"/>
    </source>
</evidence>
<dbReference type="Gene3D" id="3.40.50.1000">
    <property type="entry name" value="HAD superfamily/HAD-like"/>
    <property type="match status" value="1"/>
</dbReference>
<dbReference type="GO" id="GO:0016791">
    <property type="term" value="F:phosphatase activity"/>
    <property type="evidence" value="ECO:0007669"/>
    <property type="project" value="TreeGrafter"/>
</dbReference>
<name>A0AA96RIB6_9BACL</name>
<dbReference type="GO" id="GO:0044281">
    <property type="term" value="P:small molecule metabolic process"/>
    <property type="evidence" value="ECO:0007669"/>
    <property type="project" value="UniProtKB-ARBA"/>
</dbReference>
<evidence type="ECO:0000256" key="1">
    <source>
        <dbReference type="ARBA" id="ARBA00001946"/>
    </source>
</evidence>
<proteinExistence type="predicted"/>
<dbReference type="SUPFAM" id="SSF56784">
    <property type="entry name" value="HAD-like"/>
    <property type="match status" value="1"/>
</dbReference>
<dbReference type="InterPro" id="IPR006439">
    <property type="entry name" value="HAD-SF_hydro_IA"/>
</dbReference>
<dbReference type="RefSeq" id="WP_315605791.1">
    <property type="nucleotide sequence ID" value="NZ_CP130318.1"/>
</dbReference>
<comment type="cofactor">
    <cofactor evidence="1">
        <name>Mg(2+)</name>
        <dbReference type="ChEBI" id="CHEBI:18420"/>
    </cofactor>
</comment>
<keyword evidence="4" id="KW-0460">Magnesium</keyword>
<dbReference type="NCBIfam" id="TIGR01549">
    <property type="entry name" value="HAD-SF-IA-v1"/>
    <property type="match status" value="1"/>
</dbReference>
<evidence type="ECO:0000256" key="2">
    <source>
        <dbReference type="ARBA" id="ARBA00022723"/>
    </source>
</evidence>
<dbReference type="KEGG" id="paun:MJA45_02840"/>
<dbReference type="PRINTS" id="PR00413">
    <property type="entry name" value="HADHALOGNASE"/>
</dbReference>
<organism evidence="5 6">
    <name type="scientific">Paenibacillus aurantius</name>
    <dbReference type="NCBI Taxonomy" id="2918900"/>
    <lineage>
        <taxon>Bacteria</taxon>
        <taxon>Bacillati</taxon>
        <taxon>Bacillota</taxon>
        <taxon>Bacilli</taxon>
        <taxon>Bacillales</taxon>
        <taxon>Paenibacillaceae</taxon>
        <taxon>Paenibacillus</taxon>
    </lineage>
</organism>
<dbReference type="EC" id="3.1.3.-" evidence="5"/>
<keyword evidence="6" id="KW-1185">Reference proteome</keyword>
<gene>
    <name evidence="5" type="ORF">MJA45_02840</name>
</gene>
<dbReference type="InterPro" id="IPR036412">
    <property type="entry name" value="HAD-like_sf"/>
</dbReference>
<dbReference type="NCBIfam" id="TIGR01509">
    <property type="entry name" value="HAD-SF-IA-v3"/>
    <property type="match status" value="1"/>
</dbReference>
<dbReference type="SFLD" id="SFLDS00003">
    <property type="entry name" value="Haloacid_Dehalogenase"/>
    <property type="match status" value="1"/>
</dbReference>
<dbReference type="GO" id="GO:0046872">
    <property type="term" value="F:metal ion binding"/>
    <property type="evidence" value="ECO:0007669"/>
    <property type="project" value="UniProtKB-KW"/>
</dbReference>
<keyword evidence="2" id="KW-0479">Metal-binding</keyword>
<dbReference type="Proteomes" id="UP001305702">
    <property type="component" value="Chromosome"/>
</dbReference>
<dbReference type="PANTHER" id="PTHR46470">
    <property type="entry name" value="N-ACYLNEURAMINATE-9-PHOSPHATASE"/>
    <property type="match status" value="1"/>
</dbReference>
<dbReference type="InterPro" id="IPR051400">
    <property type="entry name" value="HAD-like_hydrolase"/>
</dbReference>
<dbReference type="AlphaFoldDB" id="A0AA96RIB6"/>